<keyword evidence="1" id="KW-1133">Transmembrane helix</keyword>
<name>A0AA45C6E3_9BACT</name>
<keyword evidence="1" id="KW-0812">Transmembrane</keyword>
<dbReference type="GO" id="GO:0004175">
    <property type="term" value="F:endopeptidase activity"/>
    <property type="evidence" value="ECO:0007669"/>
    <property type="project" value="UniProtKB-ARBA"/>
</dbReference>
<feature type="transmembrane region" description="Helical" evidence="1">
    <location>
        <begin position="112"/>
        <end position="131"/>
    </location>
</feature>
<comment type="caution">
    <text evidence="3">The sequence shown here is derived from an EMBL/GenBank/DDBJ whole genome shotgun (WGS) entry which is preliminary data.</text>
</comment>
<feature type="transmembrane region" description="Helical" evidence="1">
    <location>
        <begin position="6"/>
        <end position="25"/>
    </location>
</feature>
<dbReference type="EMBL" id="QGGI01000011">
    <property type="protein sequence ID" value="PWJ91272.1"/>
    <property type="molecule type" value="Genomic_DNA"/>
</dbReference>
<dbReference type="AlphaFoldDB" id="A0AA45C6E3"/>
<reference evidence="3 4" key="1">
    <citation type="submission" date="2018-05" db="EMBL/GenBank/DDBJ databases">
        <title>Genomic Encyclopedia of Type Strains, Phase IV (KMG-IV): sequencing the most valuable type-strain genomes for metagenomic binning, comparative biology and taxonomic classification.</title>
        <authorList>
            <person name="Goeker M."/>
        </authorList>
    </citation>
    <scope>NUCLEOTIDE SEQUENCE [LARGE SCALE GENOMIC DNA]</scope>
    <source>
        <strain evidence="3 4">DSM 24906</strain>
    </source>
</reference>
<feature type="transmembrane region" description="Helical" evidence="1">
    <location>
        <begin position="143"/>
        <end position="167"/>
    </location>
</feature>
<protein>
    <recommendedName>
        <fullName evidence="2">CAAX prenyl protease 2/Lysostaphin resistance protein A-like domain-containing protein</fullName>
    </recommendedName>
</protein>
<sequence>MRDIISLSVFIMYFFFIHKISNYLLNKFKMTVFKVKTVIFPLEMIILFFIIFLSPLSFQEAGFVAGNIDYGIKFIVYLGIPLIVISSSSAIFLKKEDFYHIRYFNFEDKWMFIYLFFIVGIVEETIFRGFLQSYISLYIKGNFFILEYSTILASFIFMFFHLFNVFFKQESIKAFLSMMPSRLIASLILGYGFQISESILYTIIVHNLIDGINIMAVYLKKKKLFK</sequence>
<keyword evidence="4" id="KW-1185">Reference proteome</keyword>
<feature type="transmembrane region" description="Helical" evidence="1">
    <location>
        <begin position="37"/>
        <end position="58"/>
    </location>
</feature>
<evidence type="ECO:0000256" key="1">
    <source>
        <dbReference type="SAM" id="Phobius"/>
    </source>
</evidence>
<evidence type="ECO:0000313" key="3">
    <source>
        <dbReference type="EMBL" id="PWJ91272.1"/>
    </source>
</evidence>
<feature type="transmembrane region" description="Helical" evidence="1">
    <location>
        <begin position="70"/>
        <end position="92"/>
    </location>
</feature>
<feature type="domain" description="CAAX prenyl protease 2/Lysostaphin resistance protein A-like" evidence="2">
    <location>
        <begin position="110"/>
        <end position="211"/>
    </location>
</feature>
<proteinExistence type="predicted"/>
<evidence type="ECO:0000259" key="2">
    <source>
        <dbReference type="Pfam" id="PF02517"/>
    </source>
</evidence>
<accession>A0AA45C6E3</accession>
<dbReference type="Pfam" id="PF02517">
    <property type="entry name" value="Rce1-like"/>
    <property type="match status" value="1"/>
</dbReference>
<dbReference type="GO" id="GO:0080120">
    <property type="term" value="P:CAAX-box protein maturation"/>
    <property type="evidence" value="ECO:0007669"/>
    <property type="project" value="UniProtKB-ARBA"/>
</dbReference>
<gene>
    <name evidence="3" type="ORF">C7380_11180</name>
</gene>
<dbReference type="Proteomes" id="UP000245921">
    <property type="component" value="Unassembled WGS sequence"/>
</dbReference>
<dbReference type="InterPro" id="IPR003675">
    <property type="entry name" value="Rce1/LyrA-like_dom"/>
</dbReference>
<evidence type="ECO:0000313" key="4">
    <source>
        <dbReference type="Proteomes" id="UP000245921"/>
    </source>
</evidence>
<keyword evidence="1" id="KW-0472">Membrane</keyword>
<dbReference type="RefSeq" id="WP_206050569.1">
    <property type="nucleotide sequence ID" value="NZ_QGGI01000011.1"/>
</dbReference>
<organism evidence="3 4">
    <name type="scientific">Oceanotoga teriensis</name>
    <dbReference type="NCBI Taxonomy" id="515440"/>
    <lineage>
        <taxon>Bacteria</taxon>
        <taxon>Thermotogati</taxon>
        <taxon>Thermotogota</taxon>
        <taxon>Thermotogae</taxon>
        <taxon>Petrotogales</taxon>
        <taxon>Petrotogaceae</taxon>
        <taxon>Oceanotoga</taxon>
    </lineage>
</organism>